<accession>A0A9D9DG09</accession>
<reference evidence="1" key="2">
    <citation type="journal article" date="2021" name="PeerJ">
        <title>Extensive microbial diversity within the chicken gut microbiome revealed by metagenomics and culture.</title>
        <authorList>
            <person name="Gilroy R."/>
            <person name="Ravi A."/>
            <person name="Getino M."/>
            <person name="Pursley I."/>
            <person name="Horton D.L."/>
            <person name="Alikhan N.F."/>
            <person name="Baker D."/>
            <person name="Gharbi K."/>
            <person name="Hall N."/>
            <person name="Watson M."/>
            <person name="Adriaenssens E.M."/>
            <person name="Foster-Nyarko E."/>
            <person name="Jarju S."/>
            <person name="Secka A."/>
            <person name="Antonio M."/>
            <person name="Oren A."/>
            <person name="Chaudhuri R.R."/>
            <person name="La Ragione R."/>
            <person name="Hildebrand F."/>
            <person name="Pallen M.J."/>
        </authorList>
    </citation>
    <scope>NUCLEOTIDE SEQUENCE</scope>
    <source>
        <strain evidence="1">11159</strain>
    </source>
</reference>
<organism evidence="1 2">
    <name type="scientific">Candidatus Onthovivens merdipullorum</name>
    <dbReference type="NCBI Taxonomy" id="2840889"/>
    <lineage>
        <taxon>Bacteria</taxon>
        <taxon>Bacillati</taxon>
        <taxon>Bacillota</taxon>
        <taxon>Bacilli</taxon>
        <taxon>Bacillales</taxon>
        <taxon>Candidatus Onthovivens</taxon>
    </lineage>
</organism>
<proteinExistence type="predicted"/>
<sequence>MIKTINLNRLSDDVLDKTILEVIKDYGKIIELNFNSYFKIITKKSIIFGKVNSFERNSIISYTGYYISQTAIRKAKNERTVIDDADISIITEDKFNEISKEIEDILVEVNNISIELFEKCTSKDSIKLSKDIGFEKPNKDNLLTFRVDDDFIRKFGNKKLKDLLNESLQAYYKLLDDYKEAYQKNKKLLGKYFMTPNMIGNITDMSENSCKLYATNVIKFETNKLTSYLPLDISGFSNMFEAPYELFQRGRDVMVNIKILYTKYLHI</sequence>
<dbReference type="Proteomes" id="UP000823613">
    <property type="component" value="Unassembled WGS sequence"/>
</dbReference>
<dbReference type="EMBL" id="JADIMY010000002">
    <property type="protein sequence ID" value="MBO8426977.1"/>
    <property type="molecule type" value="Genomic_DNA"/>
</dbReference>
<evidence type="ECO:0000313" key="1">
    <source>
        <dbReference type="EMBL" id="MBO8426977.1"/>
    </source>
</evidence>
<reference evidence="1" key="1">
    <citation type="submission" date="2020-10" db="EMBL/GenBank/DDBJ databases">
        <authorList>
            <person name="Gilroy R."/>
        </authorList>
    </citation>
    <scope>NUCLEOTIDE SEQUENCE</scope>
    <source>
        <strain evidence="1">11159</strain>
    </source>
</reference>
<name>A0A9D9DG09_9BACL</name>
<comment type="caution">
    <text evidence="1">The sequence shown here is derived from an EMBL/GenBank/DDBJ whole genome shotgun (WGS) entry which is preliminary data.</text>
</comment>
<dbReference type="AlphaFoldDB" id="A0A9D9DG09"/>
<protein>
    <submittedName>
        <fullName evidence="1">Uncharacterized protein</fullName>
    </submittedName>
</protein>
<evidence type="ECO:0000313" key="2">
    <source>
        <dbReference type="Proteomes" id="UP000823613"/>
    </source>
</evidence>
<gene>
    <name evidence="1" type="ORF">IAC58_00195</name>
</gene>